<feature type="compositionally biased region" description="Basic residues" evidence="11">
    <location>
        <begin position="203"/>
        <end position="212"/>
    </location>
</feature>
<dbReference type="OrthoDB" id="10039931at2759"/>
<feature type="domain" description="C2H2-type" evidence="12">
    <location>
        <begin position="462"/>
        <end position="490"/>
    </location>
</feature>
<sequence length="607" mass="70685">MVICCLCLKESEDVTDIFGDLDDRPPNVAIVIAKHFWFEPLKDDPAFTAICIICWRKLMDFHEFYEMVETAHQRNSRPEIVTVKTETPALDTKDEPNNEAFEEMDEVPFSANMMATNKLTSMTLIADELSYSRQSVDDNDDHSFDKGDMCFKDESDDSDPFDDTEMEANNDDIPLSKLLGLSKSSTKDKNLCETAVQENVAQKPRRGRKKKMKTESNIDESSNHKTRKTKSKEKTVKDIEEESAYKNKMKSFDQEISQYMGLHCDVCNIAVENFAGIKNHMRLEHNIDNGYVKCCDKKFHKRANLLYHVRHHVDPNCYRCEECNQTFSDYQSLRNHLNVKHQKEEDKIYKCTECPKKFARKYLLEQHRTFKHKDHKQCKMCNRRYKTIEELEEHNKEPCAVGIMCDICAKVIFGPGAFKRHQLEHDGSQSHKVQCDMCGSWHRDKYALRKHKRRHLEPKTPHVCDICQKVSPSREAMVSHKKYAHRSDRIFECEFCHKSFKRPISLREHITTHTGAVLYTCPHCPKTFNSNANMHSHRKNAHPIEFEEARKRRKRIGYLGDQKSVTTCTETETNVQQSITQNYSTSTKVGSNDPIPYNNNDDNKVTP</sequence>
<organism evidence="14">
    <name type="scientific">Musca domestica</name>
    <name type="common">House fly</name>
    <dbReference type="NCBI Taxonomy" id="7370"/>
    <lineage>
        <taxon>Eukaryota</taxon>
        <taxon>Metazoa</taxon>
        <taxon>Ecdysozoa</taxon>
        <taxon>Arthropoda</taxon>
        <taxon>Hexapoda</taxon>
        <taxon>Insecta</taxon>
        <taxon>Pterygota</taxon>
        <taxon>Neoptera</taxon>
        <taxon>Endopterygota</taxon>
        <taxon>Diptera</taxon>
        <taxon>Brachycera</taxon>
        <taxon>Muscomorpha</taxon>
        <taxon>Muscoidea</taxon>
        <taxon>Muscidae</taxon>
        <taxon>Musca</taxon>
    </lineage>
</organism>
<evidence type="ECO:0000256" key="11">
    <source>
        <dbReference type="SAM" id="MobiDB-lite"/>
    </source>
</evidence>
<reference evidence="14" key="1">
    <citation type="submission" date="2020-05" db="UniProtKB">
        <authorList>
            <consortium name="EnsemblMetazoa"/>
        </authorList>
    </citation>
    <scope>IDENTIFICATION</scope>
    <source>
        <strain evidence="14">Aabys</strain>
    </source>
</reference>
<keyword evidence="2 10" id="KW-0479">Metal-binding</keyword>
<dbReference type="Pfam" id="PF07776">
    <property type="entry name" value="zf-AD"/>
    <property type="match status" value="1"/>
</dbReference>
<keyword evidence="4 9" id="KW-0863">Zinc-finger</keyword>
<feature type="region of interest" description="Disordered" evidence="11">
    <location>
        <begin position="190"/>
        <end position="237"/>
    </location>
</feature>
<dbReference type="SUPFAM" id="SSF57667">
    <property type="entry name" value="beta-beta-alpha zinc fingers"/>
    <property type="match status" value="5"/>
</dbReference>
<dbReference type="InterPro" id="IPR013087">
    <property type="entry name" value="Znf_C2H2_type"/>
</dbReference>
<dbReference type="GeneID" id="101897682"/>
<evidence type="ECO:0000256" key="4">
    <source>
        <dbReference type="ARBA" id="ARBA00022771"/>
    </source>
</evidence>
<dbReference type="RefSeq" id="XP_011292155.1">
    <property type="nucleotide sequence ID" value="XM_011293853.2"/>
</dbReference>
<evidence type="ECO:0000256" key="10">
    <source>
        <dbReference type="PROSITE-ProRule" id="PRU01263"/>
    </source>
</evidence>
<dbReference type="Gene3D" id="3.30.160.60">
    <property type="entry name" value="Classic Zinc Finger"/>
    <property type="match status" value="5"/>
</dbReference>
<dbReference type="PANTHER" id="PTHR47772">
    <property type="entry name" value="ZINC FINGER PROTEIN 200"/>
    <property type="match status" value="1"/>
</dbReference>
<feature type="domain" description="C2H2-type" evidence="12">
    <location>
        <begin position="318"/>
        <end position="346"/>
    </location>
</feature>
<evidence type="ECO:0000256" key="5">
    <source>
        <dbReference type="ARBA" id="ARBA00022833"/>
    </source>
</evidence>
<dbReference type="InterPro" id="IPR050636">
    <property type="entry name" value="C2H2-ZF_domain-containing"/>
</dbReference>
<feature type="binding site" evidence="10">
    <location>
        <position position="54"/>
    </location>
    <ligand>
        <name>Zn(2+)</name>
        <dbReference type="ChEBI" id="CHEBI:29105"/>
    </ligand>
</feature>
<dbReference type="FunFam" id="3.30.160.60:FF:000145">
    <property type="entry name" value="Zinc finger protein 574"/>
    <property type="match status" value="1"/>
</dbReference>
<dbReference type="SMART" id="SM00868">
    <property type="entry name" value="zf-AD"/>
    <property type="match status" value="1"/>
</dbReference>
<keyword evidence="5 10" id="KW-0862">Zinc</keyword>
<feature type="binding site" evidence="10">
    <location>
        <position position="4"/>
    </location>
    <ligand>
        <name>Zn(2+)</name>
        <dbReference type="ChEBI" id="CHEBI:29105"/>
    </ligand>
</feature>
<dbReference type="eggNOG" id="KOG1721">
    <property type="taxonomic scope" value="Eukaryota"/>
</dbReference>
<comment type="subcellular location">
    <subcellularLocation>
        <location evidence="1">Nucleus</location>
    </subcellularLocation>
</comment>
<dbReference type="PANTHER" id="PTHR47772:SF13">
    <property type="entry name" value="GASTRULA ZINC FINGER PROTEIN XLCGF49.1-LIKE-RELATED"/>
    <property type="match status" value="1"/>
</dbReference>
<evidence type="ECO:0000256" key="9">
    <source>
        <dbReference type="PROSITE-ProRule" id="PRU00042"/>
    </source>
</evidence>
<evidence type="ECO:0000313" key="14">
    <source>
        <dbReference type="EnsemblMetazoa" id="MDOA013601-PB"/>
    </source>
</evidence>
<dbReference type="PROSITE" id="PS00028">
    <property type="entry name" value="ZINC_FINGER_C2H2_1"/>
    <property type="match status" value="6"/>
</dbReference>
<feature type="domain" description="C2H2-type" evidence="12">
    <location>
        <begin position="519"/>
        <end position="547"/>
    </location>
</feature>
<feature type="binding site" evidence="10">
    <location>
        <position position="7"/>
    </location>
    <ligand>
        <name>Zn(2+)</name>
        <dbReference type="ChEBI" id="CHEBI:29105"/>
    </ligand>
</feature>
<protein>
    <submittedName>
        <fullName evidence="16">Transcription factor grauzone</fullName>
    </submittedName>
</protein>
<keyword evidence="7" id="KW-0804">Transcription</keyword>
<feature type="compositionally biased region" description="Polar residues" evidence="11">
    <location>
        <begin position="570"/>
        <end position="590"/>
    </location>
</feature>
<feature type="region of interest" description="Disordered" evidence="11">
    <location>
        <begin position="570"/>
        <end position="607"/>
    </location>
</feature>
<evidence type="ECO:0000256" key="2">
    <source>
        <dbReference type="ARBA" id="ARBA00022723"/>
    </source>
</evidence>
<accession>A0A1I8NBR3</accession>
<dbReference type="SUPFAM" id="SSF57716">
    <property type="entry name" value="Glucocorticoid receptor-like (DNA-binding domain)"/>
    <property type="match status" value="1"/>
</dbReference>
<keyword evidence="6" id="KW-0805">Transcription regulation</keyword>
<name>A0A1I8NBR3_MUSDO</name>
<feature type="domain" description="C2H2-type" evidence="12">
    <location>
        <begin position="433"/>
        <end position="460"/>
    </location>
</feature>
<evidence type="ECO:0000256" key="8">
    <source>
        <dbReference type="ARBA" id="ARBA00023242"/>
    </source>
</evidence>
<dbReference type="SMART" id="SM00355">
    <property type="entry name" value="ZnF_C2H2"/>
    <property type="match status" value="10"/>
</dbReference>
<dbReference type="GO" id="GO:0005634">
    <property type="term" value="C:nucleus"/>
    <property type="evidence" value="ECO:0007669"/>
    <property type="project" value="UniProtKB-SubCell"/>
</dbReference>
<evidence type="ECO:0000256" key="6">
    <source>
        <dbReference type="ARBA" id="ARBA00023015"/>
    </source>
</evidence>
<dbReference type="VEuPathDB" id="VectorBase:MDOMA2_012006"/>
<dbReference type="Gene3D" id="3.40.1800.20">
    <property type="match status" value="1"/>
</dbReference>
<evidence type="ECO:0000256" key="3">
    <source>
        <dbReference type="ARBA" id="ARBA00022737"/>
    </source>
</evidence>
<feature type="domain" description="C2H2-type" evidence="12">
    <location>
        <begin position="349"/>
        <end position="377"/>
    </location>
</feature>
<keyword evidence="15" id="KW-1185">Reference proteome</keyword>
<evidence type="ECO:0000259" key="13">
    <source>
        <dbReference type="PROSITE" id="PS51915"/>
    </source>
</evidence>
<dbReference type="PROSITE" id="PS51915">
    <property type="entry name" value="ZAD"/>
    <property type="match status" value="1"/>
</dbReference>
<keyword evidence="8" id="KW-0539">Nucleus</keyword>
<dbReference type="AlphaFoldDB" id="A0A1I8NBR3"/>
<feature type="binding site" evidence="10">
    <location>
        <position position="51"/>
    </location>
    <ligand>
        <name>Zn(2+)</name>
        <dbReference type="ChEBI" id="CHEBI:29105"/>
    </ligand>
</feature>
<proteinExistence type="predicted"/>
<dbReference type="Proteomes" id="UP001652621">
    <property type="component" value="Unplaced"/>
</dbReference>
<evidence type="ECO:0000259" key="12">
    <source>
        <dbReference type="PROSITE" id="PS50157"/>
    </source>
</evidence>
<dbReference type="PROSITE" id="PS50157">
    <property type="entry name" value="ZINC_FINGER_C2H2_2"/>
    <property type="match status" value="6"/>
</dbReference>
<keyword evidence="3" id="KW-0677">Repeat</keyword>
<dbReference type="Pfam" id="PF13894">
    <property type="entry name" value="zf-C2H2_4"/>
    <property type="match status" value="1"/>
</dbReference>
<reference evidence="16" key="2">
    <citation type="submission" date="2025-04" db="UniProtKB">
        <authorList>
            <consortium name="RefSeq"/>
        </authorList>
    </citation>
    <scope>IDENTIFICATION</scope>
    <source>
        <strain evidence="16">Aabys</strain>
    </source>
</reference>
<evidence type="ECO:0000256" key="7">
    <source>
        <dbReference type="ARBA" id="ARBA00023163"/>
    </source>
</evidence>
<dbReference type="KEGG" id="mde:101897682"/>
<feature type="domain" description="ZAD" evidence="13">
    <location>
        <begin position="2"/>
        <end position="78"/>
    </location>
</feature>
<dbReference type="GO" id="GO:0008270">
    <property type="term" value="F:zinc ion binding"/>
    <property type="evidence" value="ECO:0007669"/>
    <property type="project" value="UniProtKB-UniRule"/>
</dbReference>
<dbReference type="InterPro" id="IPR036236">
    <property type="entry name" value="Znf_C2H2_sf"/>
</dbReference>
<dbReference type="Pfam" id="PF13912">
    <property type="entry name" value="zf-C2H2_6"/>
    <property type="match status" value="1"/>
</dbReference>
<feature type="compositionally biased region" description="Acidic residues" evidence="11">
    <location>
        <begin position="154"/>
        <end position="170"/>
    </location>
</feature>
<gene>
    <name evidence="14" type="primary">101897682</name>
    <name evidence="16" type="synonym">LOC101897682</name>
</gene>
<dbReference type="Pfam" id="PF00096">
    <property type="entry name" value="zf-C2H2"/>
    <property type="match status" value="3"/>
</dbReference>
<evidence type="ECO:0000313" key="15">
    <source>
        <dbReference type="Proteomes" id="UP001652621"/>
    </source>
</evidence>
<feature type="domain" description="C2H2-type" evidence="12">
    <location>
        <begin position="491"/>
        <end position="515"/>
    </location>
</feature>
<feature type="region of interest" description="Disordered" evidence="11">
    <location>
        <begin position="145"/>
        <end position="175"/>
    </location>
</feature>
<evidence type="ECO:0000256" key="1">
    <source>
        <dbReference type="ARBA" id="ARBA00004123"/>
    </source>
</evidence>
<dbReference type="EnsemblMetazoa" id="MDOA013601-RB">
    <property type="protein sequence ID" value="MDOA013601-PB"/>
    <property type="gene ID" value="MDOA013601"/>
</dbReference>
<dbReference type="VEuPathDB" id="VectorBase:MDOA013601"/>
<evidence type="ECO:0000313" key="16">
    <source>
        <dbReference type="RefSeq" id="XP_011292155.1"/>
    </source>
</evidence>
<dbReference type="InterPro" id="IPR012934">
    <property type="entry name" value="Znf_AD"/>
</dbReference>